<dbReference type="PANTHER" id="PTHR33690">
    <property type="entry name" value="DUF4605 DOMAIN-CONTAINING PROTEIN"/>
    <property type="match status" value="1"/>
</dbReference>
<accession>A0AA88XS76</accession>
<organism evidence="9 10">
    <name type="scientific">Pinctada imbricata</name>
    <name type="common">Atlantic pearl-oyster</name>
    <name type="synonym">Pinctada martensii</name>
    <dbReference type="NCBI Taxonomy" id="66713"/>
    <lineage>
        <taxon>Eukaryota</taxon>
        <taxon>Metazoa</taxon>
        <taxon>Spiralia</taxon>
        <taxon>Lophotrochozoa</taxon>
        <taxon>Mollusca</taxon>
        <taxon>Bivalvia</taxon>
        <taxon>Autobranchia</taxon>
        <taxon>Pteriomorphia</taxon>
        <taxon>Pterioida</taxon>
        <taxon>Pterioidea</taxon>
        <taxon>Pteriidae</taxon>
        <taxon>Pinctada</taxon>
    </lineage>
</organism>
<name>A0AA88XS76_PINIB</name>
<sequence>MVKILSTGEIVQDDDPRAKQGGAAGTNTARPRQGYIRHDDDAQQQQGGGFGMGGGGGGGGGGGEMNIFTALNNKLIDLGVPRFNVGPYVVEPIALVGFILAALLFGLPGVIFGAVLFLVVTSSQNTNAAAQGGNQRGGFQGGGGHRLG</sequence>
<evidence type="ECO:0000256" key="2">
    <source>
        <dbReference type="ARBA" id="ARBA00006165"/>
    </source>
</evidence>
<evidence type="ECO:0000256" key="1">
    <source>
        <dbReference type="ARBA" id="ARBA00004167"/>
    </source>
</evidence>
<feature type="region of interest" description="Disordered" evidence="6">
    <location>
        <begin position="13"/>
        <end position="36"/>
    </location>
</feature>
<dbReference type="InterPro" id="IPR052502">
    <property type="entry name" value="FAM241_domain"/>
</dbReference>
<evidence type="ECO:0000256" key="7">
    <source>
        <dbReference type="SAM" id="Phobius"/>
    </source>
</evidence>
<feature type="compositionally biased region" description="Gly residues" evidence="6">
    <location>
        <begin position="134"/>
        <end position="148"/>
    </location>
</feature>
<feature type="domain" description="DUF4605" evidence="8">
    <location>
        <begin position="66"/>
        <end position="124"/>
    </location>
</feature>
<keyword evidence="5 7" id="KW-0472">Membrane</keyword>
<dbReference type="GO" id="GO:0016020">
    <property type="term" value="C:membrane"/>
    <property type="evidence" value="ECO:0007669"/>
    <property type="project" value="UniProtKB-SubCell"/>
</dbReference>
<evidence type="ECO:0000259" key="8">
    <source>
        <dbReference type="Pfam" id="PF15378"/>
    </source>
</evidence>
<dbReference type="PANTHER" id="PTHR33690:SF3">
    <property type="entry name" value="UBIQUITIN-LIKE DOMAIN-CONTAINING PROTEIN"/>
    <property type="match status" value="1"/>
</dbReference>
<evidence type="ECO:0000256" key="4">
    <source>
        <dbReference type="ARBA" id="ARBA00022989"/>
    </source>
</evidence>
<evidence type="ECO:0000313" key="9">
    <source>
        <dbReference type="EMBL" id="KAK3090683.1"/>
    </source>
</evidence>
<comment type="caution">
    <text evidence="9">The sequence shown here is derived from an EMBL/GenBank/DDBJ whole genome shotgun (WGS) entry which is preliminary data.</text>
</comment>
<protein>
    <recommendedName>
        <fullName evidence="8">DUF4605 domain-containing protein</fullName>
    </recommendedName>
</protein>
<feature type="region of interest" description="Disordered" evidence="6">
    <location>
        <begin position="128"/>
        <end position="148"/>
    </location>
</feature>
<dbReference type="Proteomes" id="UP001186944">
    <property type="component" value="Unassembled WGS sequence"/>
</dbReference>
<keyword evidence="10" id="KW-1185">Reference proteome</keyword>
<evidence type="ECO:0000256" key="6">
    <source>
        <dbReference type="SAM" id="MobiDB-lite"/>
    </source>
</evidence>
<comment type="subcellular location">
    <subcellularLocation>
        <location evidence="1">Membrane</location>
        <topology evidence="1">Single-pass membrane protein</topology>
    </subcellularLocation>
</comment>
<dbReference type="AlphaFoldDB" id="A0AA88XS76"/>
<reference evidence="9" key="1">
    <citation type="submission" date="2019-08" db="EMBL/GenBank/DDBJ databases">
        <title>The improved chromosome-level genome for the pearl oyster Pinctada fucata martensii using PacBio sequencing and Hi-C.</title>
        <authorList>
            <person name="Zheng Z."/>
        </authorList>
    </citation>
    <scope>NUCLEOTIDE SEQUENCE</scope>
    <source>
        <strain evidence="9">ZZ-2019</strain>
        <tissue evidence="9">Adductor muscle</tissue>
    </source>
</reference>
<evidence type="ECO:0000256" key="5">
    <source>
        <dbReference type="ARBA" id="ARBA00023136"/>
    </source>
</evidence>
<keyword evidence="3 7" id="KW-0812">Transmembrane</keyword>
<evidence type="ECO:0000313" key="10">
    <source>
        <dbReference type="Proteomes" id="UP001186944"/>
    </source>
</evidence>
<feature type="transmembrane region" description="Helical" evidence="7">
    <location>
        <begin position="93"/>
        <end position="120"/>
    </location>
</feature>
<gene>
    <name evidence="9" type="ORF">FSP39_013717</name>
</gene>
<keyword evidence="4 7" id="KW-1133">Transmembrane helix</keyword>
<dbReference type="Pfam" id="PF15378">
    <property type="entry name" value="DUF4605"/>
    <property type="match status" value="1"/>
</dbReference>
<evidence type="ECO:0000256" key="3">
    <source>
        <dbReference type="ARBA" id="ARBA00022692"/>
    </source>
</evidence>
<dbReference type="InterPro" id="IPR027953">
    <property type="entry name" value="DUF4605"/>
</dbReference>
<comment type="similarity">
    <text evidence="2">Belongs to the FAM241 family.</text>
</comment>
<proteinExistence type="inferred from homology"/>
<dbReference type="EMBL" id="VSWD01000010">
    <property type="protein sequence ID" value="KAK3090683.1"/>
    <property type="molecule type" value="Genomic_DNA"/>
</dbReference>